<reference evidence="10" key="2">
    <citation type="submission" date="2023-03" db="EMBL/GenBank/DDBJ databases">
        <authorList>
            <person name="Inwood S.N."/>
            <person name="Skelly J.G."/>
            <person name="Guhlin J."/>
            <person name="Harrop T.W.R."/>
            <person name="Goldson S.G."/>
            <person name="Dearden P.K."/>
        </authorList>
    </citation>
    <scope>NUCLEOTIDE SEQUENCE</scope>
    <source>
        <strain evidence="10">Irish</strain>
        <tissue evidence="10">Whole body</tissue>
    </source>
</reference>
<feature type="binding site" evidence="8">
    <location>
        <position position="107"/>
    </location>
    <ligand>
        <name>FMN</name>
        <dbReference type="ChEBI" id="CHEBI:58210"/>
    </ligand>
</feature>
<feature type="binding site" evidence="8">
    <location>
        <position position="166"/>
    </location>
    <ligand>
        <name>glyoxylate</name>
        <dbReference type="ChEBI" id="CHEBI:36655"/>
    </ligand>
</feature>
<feature type="binding site" evidence="8">
    <location>
        <position position="260"/>
    </location>
    <ligand>
        <name>glyoxylate</name>
        <dbReference type="ChEBI" id="CHEBI:36655"/>
    </ligand>
</feature>
<feature type="binding site" evidence="8">
    <location>
        <position position="131"/>
    </location>
    <ligand>
        <name>glyoxylate</name>
        <dbReference type="ChEBI" id="CHEBI:36655"/>
    </ligand>
</feature>
<dbReference type="SUPFAM" id="SSF51395">
    <property type="entry name" value="FMN-linked oxidoreductases"/>
    <property type="match status" value="1"/>
</dbReference>
<comment type="catalytic activity">
    <reaction evidence="5">
        <text>a (2S)-2-hydroxycarboxylate + O2 = a 2-oxocarboxylate + H2O2</text>
        <dbReference type="Rhea" id="RHEA:16789"/>
        <dbReference type="ChEBI" id="CHEBI:15379"/>
        <dbReference type="ChEBI" id="CHEBI:16240"/>
        <dbReference type="ChEBI" id="CHEBI:35179"/>
        <dbReference type="ChEBI" id="CHEBI:58123"/>
        <dbReference type="EC" id="1.1.3.15"/>
    </reaction>
    <physiologicalReaction direction="left-to-right" evidence="5">
        <dbReference type="Rhea" id="RHEA:16790"/>
    </physiologicalReaction>
</comment>
<feature type="domain" description="FMN hydroxy acid dehydrogenase" evidence="9">
    <location>
        <begin position="1"/>
        <end position="362"/>
    </location>
</feature>
<evidence type="ECO:0000256" key="5">
    <source>
        <dbReference type="ARBA" id="ARBA00029325"/>
    </source>
</evidence>
<comment type="cofactor">
    <cofactor evidence="1">
        <name>FMN</name>
        <dbReference type="ChEBI" id="CHEBI:58210"/>
    </cofactor>
</comment>
<evidence type="ECO:0000313" key="10">
    <source>
        <dbReference type="EMBL" id="KAK0172704.1"/>
    </source>
</evidence>
<keyword evidence="8" id="KW-0288">FMN</keyword>
<protein>
    <recommendedName>
        <fullName evidence="2">(S)-2-hydroxy-acid oxidase</fullName>
        <ecNumber evidence="2">1.1.3.15</ecNumber>
    </recommendedName>
</protein>
<comment type="catalytic activity">
    <reaction evidence="6">
        <text>2-hydroxyoctanoate + O2 = 2-oxooctanoate + H2O2</text>
        <dbReference type="Rhea" id="RHEA:67940"/>
        <dbReference type="ChEBI" id="CHEBI:15379"/>
        <dbReference type="ChEBI" id="CHEBI:16240"/>
        <dbReference type="ChEBI" id="CHEBI:133514"/>
        <dbReference type="ChEBI" id="CHEBI:176689"/>
    </reaction>
    <physiologicalReaction direction="left-to-right" evidence="6">
        <dbReference type="Rhea" id="RHEA:67941"/>
    </physiologicalReaction>
</comment>
<feature type="binding site" evidence="8">
    <location>
        <position position="257"/>
    </location>
    <ligand>
        <name>glyoxylate</name>
        <dbReference type="ChEBI" id="CHEBI:36655"/>
    </ligand>
</feature>
<comment type="similarity">
    <text evidence="4">Belongs to the FMN-dependent alpha-hydroxy acid dehydrogenase family.</text>
</comment>
<dbReference type="InterPro" id="IPR008259">
    <property type="entry name" value="FMN_hydac_DH_AS"/>
</dbReference>
<feature type="binding site" evidence="8">
    <location>
        <position position="233"/>
    </location>
    <ligand>
        <name>FMN</name>
        <dbReference type="ChEBI" id="CHEBI:58210"/>
    </ligand>
</feature>
<evidence type="ECO:0000256" key="6">
    <source>
        <dbReference type="ARBA" id="ARBA00029327"/>
    </source>
</evidence>
<feature type="active site" description="Proton acceptor" evidence="7">
    <location>
        <position position="257"/>
    </location>
</feature>
<accession>A0AA39KT24</accession>
<gene>
    <name evidence="10" type="ORF">PV328_005989</name>
</gene>
<feature type="binding site" evidence="8">
    <location>
        <position position="25"/>
    </location>
    <ligand>
        <name>glyoxylate</name>
        <dbReference type="ChEBI" id="CHEBI:36655"/>
    </ligand>
</feature>
<dbReference type="Gene3D" id="3.20.20.70">
    <property type="entry name" value="Aldolase class I"/>
    <property type="match status" value="1"/>
</dbReference>
<evidence type="ECO:0000256" key="2">
    <source>
        <dbReference type="ARBA" id="ARBA00013087"/>
    </source>
</evidence>
<feature type="binding site" evidence="8">
    <location>
        <position position="255"/>
    </location>
    <ligand>
        <name>FMN</name>
        <dbReference type="ChEBI" id="CHEBI:58210"/>
    </ligand>
</feature>
<evidence type="ECO:0000259" key="9">
    <source>
        <dbReference type="PROSITE" id="PS51349"/>
    </source>
</evidence>
<dbReference type="Proteomes" id="UP001168990">
    <property type="component" value="Unassembled WGS sequence"/>
</dbReference>
<dbReference type="FunFam" id="3.20.20.70:FF:000056">
    <property type="entry name" value="hydroxyacid oxidase 2"/>
    <property type="match status" value="1"/>
</dbReference>
<dbReference type="GO" id="GO:0001561">
    <property type="term" value="P:fatty acid alpha-oxidation"/>
    <property type="evidence" value="ECO:0007669"/>
    <property type="project" value="TreeGrafter"/>
</dbReference>
<comment type="caution">
    <text evidence="10">The sequence shown here is derived from an EMBL/GenBank/DDBJ whole genome shotgun (WGS) entry which is preliminary data.</text>
</comment>
<dbReference type="PANTHER" id="PTHR10578">
    <property type="entry name" value="S -2-HYDROXY-ACID OXIDASE-RELATED"/>
    <property type="match status" value="1"/>
</dbReference>
<proteinExistence type="inferred from homology"/>
<evidence type="ECO:0000256" key="1">
    <source>
        <dbReference type="ARBA" id="ARBA00001917"/>
    </source>
</evidence>
<feature type="binding site" evidence="8">
    <location>
        <begin position="288"/>
        <end position="292"/>
    </location>
    <ligand>
        <name>FMN</name>
        <dbReference type="ChEBI" id="CHEBI:58210"/>
    </ligand>
</feature>
<dbReference type="PROSITE" id="PS00557">
    <property type="entry name" value="FMN_HYDROXY_ACID_DH_1"/>
    <property type="match status" value="1"/>
</dbReference>
<dbReference type="InterPro" id="IPR012133">
    <property type="entry name" value="Alpha-hydoxy_acid_DH_FMN"/>
</dbReference>
<feature type="binding site" evidence="8">
    <location>
        <begin position="78"/>
        <end position="80"/>
    </location>
    <ligand>
        <name>FMN</name>
        <dbReference type="ChEBI" id="CHEBI:58210"/>
    </ligand>
</feature>
<keyword evidence="8" id="KW-0285">Flavoprotein</keyword>
<dbReference type="InterPro" id="IPR037396">
    <property type="entry name" value="FMN_HAD"/>
</dbReference>
<dbReference type="EMBL" id="JAQQBS010000002">
    <property type="protein sequence ID" value="KAK0172704.1"/>
    <property type="molecule type" value="Genomic_DNA"/>
</dbReference>
<dbReference type="Pfam" id="PF01070">
    <property type="entry name" value="FMN_dh"/>
    <property type="match status" value="1"/>
</dbReference>
<dbReference type="AlphaFoldDB" id="A0AA39KT24"/>
<dbReference type="GO" id="GO:0010181">
    <property type="term" value="F:FMN binding"/>
    <property type="evidence" value="ECO:0007669"/>
    <property type="project" value="InterPro"/>
</dbReference>
<evidence type="ECO:0000256" key="8">
    <source>
        <dbReference type="PIRSR" id="PIRSR000138-2"/>
    </source>
</evidence>
<dbReference type="CDD" id="cd02809">
    <property type="entry name" value="alpha_hydroxyacid_oxid_FMN"/>
    <property type="match status" value="1"/>
</dbReference>
<dbReference type="PIRSF" id="PIRSF000138">
    <property type="entry name" value="Al-hdrx_acd_dh"/>
    <property type="match status" value="1"/>
</dbReference>
<name>A0AA39KT24_9HYME</name>
<dbReference type="InterPro" id="IPR000262">
    <property type="entry name" value="FMN-dep_DH"/>
</dbReference>
<dbReference type="GO" id="GO:0005782">
    <property type="term" value="C:peroxisomal matrix"/>
    <property type="evidence" value="ECO:0007669"/>
    <property type="project" value="TreeGrafter"/>
</dbReference>
<organism evidence="10 11">
    <name type="scientific">Microctonus aethiopoides</name>
    <dbReference type="NCBI Taxonomy" id="144406"/>
    <lineage>
        <taxon>Eukaryota</taxon>
        <taxon>Metazoa</taxon>
        <taxon>Ecdysozoa</taxon>
        <taxon>Arthropoda</taxon>
        <taxon>Hexapoda</taxon>
        <taxon>Insecta</taxon>
        <taxon>Pterygota</taxon>
        <taxon>Neoptera</taxon>
        <taxon>Endopterygota</taxon>
        <taxon>Hymenoptera</taxon>
        <taxon>Apocrita</taxon>
        <taxon>Ichneumonoidea</taxon>
        <taxon>Braconidae</taxon>
        <taxon>Euphorinae</taxon>
        <taxon>Microctonus</taxon>
    </lineage>
</organism>
<reference evidence="10" key="1">
    <citation type="journal article" date="2023" name="bioRxiv">
        <title>Scaffold-level genome assemblies of two parasitoid biocontrol wasps reveal the parthenogenesis mechanism and an associated novel virus.</title>
        <authorList>
            <person name="Inwood S."/>
            <person name="Skelly J."/>
            <person name="Guhlin J."/>
            <person name="Harrop T."/>
            <person name="Goldson S."/>
            <person name="Dearden P."/>
        </authorList>
    </citation>
    <scope>NUCLEOTIDE SEQUENCE</scope>
    <source>
        <strain evidence="10">Irish</strain>
        <tissue evidence="10">Whole body</tissue>
    </source>
</reference>
<dbReference type="PANTHER" id="PTHR10578:SF149">
    <property type="entry name" value="2-HYDROXYACID OXIDASE 2"/>
    <property type="match status" value="1"/>
</dbReference>
<dbReference type="InterPro" id="IPR013785">
    <property type="entry name" value="Aldolase_TIM"/>
</dbReference>
<dbReference type="EC" id="1.1.3.15" evidence="2"/>
<dbReference type="PROSITE" id="PS51349">
    <property type="entry name" value="FMN_HYDROXY_ACID_DH_2"/>
    <property type="match status" value="1"/>
</dbReference>
<evidence type="ECO:0000256" key="3">
    <source>
        <dbReference type="ARBA" id="ARBA00023002"/>
    </source>
</evidence>
<feature type="binding site" evidence="8">
    <location>
        <position position="129"/>
    </location>
    <ligand>
        <name>FMN</name>
        <dbReference type="ChEBI" id="CHEBI:58210"/>
    </ligand>
</feature>
<feature type="binding site" evidence="8">
    <location>
        <begin position="311"/>
        <end position="312"/>
    </location>
    <ligand>
        <name>FMN</name>
        <dbReference type="ChEBI" id="CHEBI:58210"/>
    </ligand>
</feature>
<keyword evidence="3" id="KW-0560">Oxidoreductase</keyword>
<feature type="binding site" evidence="8">
    <location>
        <position position="157"/>
    </location>
    <ligand>
        <name>FMN</name>
        <dbReference type="ChEBI" id="CHEBI:58210"/>
    </ligand>
</feature>
<dbReference type="GO" id="GO:0003973">
    <property type="term" value="F:(S)-2-hydroxy-acid oxidase activity"/>
    <property type="evidence" value="ECO:0007669"/>
    <property type="project" value="UniProtKB-EC"/>
</dbReference>
<sequence>MEQLVCIDDFEKLALKILTPSVRDYYKSGAGDEITLKWNREAFRKYKIRPRVLTDVSKRDISTVILGEKISMPLGIAPTAMQRMAHPDGECANARAAEAVGTIFIQSTISTCSVEEIAKAAPNAIKWFQLYVYYDRDITLDLIKRIEHAGFKAIVLTVDTPIFGVRRADVRNKFVLPSHLKLANFNGNLSTKINNAKAGSGLNEYVTNLFDDSLSWQDIDWLISITQLPIIVKGILTAEDALLAADKGVKAIIVSNHGARQIDGTPATIDVLPEIVKVVGGRVEIYLDGGIRQGTDVFKALALGAKMVFIGRPMIWGLAQGGEKGAKAVLELMKKDIDQTFALTGCRSVADVTRNMVVHESYYYSHL</sequence>
<evidence type="ECO:0000256" key="7">
    <source>
        <dbReference type="PIRSR" id="PIRSR000138-1"/>
    </source>
</evidence>
<evidence type="ECO:0000313" key="11">
    <source>
        <dbReference type="Proteomes" id="UP001168990"/>
    </source>
</evidence>
<evidence type="ECO:0000256" key="4">
    <source>
        <dbReference type="ARBA" id="ARBA00024042"/>
    </source>
</evidence>
<keyword evidence="11" id="KW-1185">Reference proteome</keyword>